<organism evidence="1 2">
    <name type="scientific">Dreissena polymorpha</name>
    <name type="common">Zebra mussel</name>
    <name type="synonym">Mytilus polymorpha</name>
    <dbReference type="NCBI Taxonomy" id="45954"/>
    <lineage>
        <taxon>Eukaryota</taxon>
        <taxon>Metazoa</taxon>
        <taxon>Spiralia</taxon>
        <taxon>Lophotrochozoa</taxon>
        <taxon>Mollusca</taxon>
        <taxon>Bivalvia</taxon>
        <taxon>Autobranchia</taxon>
        <taxon>Heteroconchia</taxon>
        <taxon>Euheterodonta</taxon>
        <taxon>Imparidentia</taxon>
        <taxon>Neoheterodontei</taxon>
        <taxon>Myida</taxon>
        <taxon>Dreissenoidea</taxon>
        <taxon>Dreissenidae</taxon>
        <taxon>Dreissena</taxon>
    </lineage>
</organism>
<accession>A0A9D4CH49</accession>
<reference evidence="1" key="2">
    <citation type="submission" date="2020-11" db="EMBL/GenBank/DDBJ databases">
        <authorList>
            <person name="McCartney M.A."/>
            <person name="Auch B."/>
            <person name="Kono T."/>
            <person name="Mallez S."/>
            <person name="Becker A."/>
            <person name="Gohl D.M."/>
            <person name="Silverstein K.A.T."/>
            <person name="Koren S."/>
            <person name="Bechman K.B."/>
            <person name="Herman A."/>
            <person name="Abrahante J.E."/>
            <person name="Garbe J."/>
        </authorList>
    </citation>
    <scope>NUCLEOTIDE SEQUENCE</scope>
    <source>
        <strain evidence="1">Duluth1</strain>
        <tissue evidence="1">Whole animal</tissue>
    </source>
</reference>
<gene>
    <name evidence="1" type="ORF">DPMN_050397</name>
</gene>
<comment type="caution">
    <text evidence="1">The sequence shown here is derived from an EMBL/GenBank/DDBJ whole genome shotgun (WGS) entry which is preliminary data.</text>
</comment>
<name>A0A9D4CH49_DREPO</name>
<protein>
    <submittedName>
        <fullName evidence="1">Uncharacterized protein</fullName>
    </submittedName>
</protein>
<sequence>MLQQIVDLLLIGHTADALLPRLRTNLLDGAPVTLDTHLLDEIPALNVSRTDHGEFPMATAL</sequence>
<dbReference type="EMBL" id="JAIWYP010000012">
    <property type="protein sequence ID" value="KAH3724576.1"/>
    <property type="molecule type" value="Genomic_DNA"/>
</dbReference>
<proteinExistence type="predicted"/>
<evidence type="ECO:0000313" key="2">
    <source>
        <dbReference type="Proteomes" id="UP000828390"/>
    </source>
</evidence>
<evidence type="ECO:0000313" key="1">
    <source>
        <dbReference type="EMBL" id="KAH3724576.1"/>
    </source>
</evidence>
<keyword evidence="2" id="KW-1185">Reference proteome</keyword>
<dbReference type="Proteomes" id="UP000828390">
    <property type="component" value="Unassembled WGS sequence"/>
</dbReference>
<dbReference type="AlphaFoldDB" id="A0A9D4CH49"/>
<reference evidence="1" key="1">
    <citation type="journal article" date="2019" name="bioRxiv">
        <title>The Genome of the Zebra Mussel, Dreissena polymorpha: A Resource for Invasive Species Research.</title>
        <authorList>
            <person name="McCartney M.A."/>
            <person name="Auch B."/>
            <person name="Kono T."/>
            <person name="Mallez S."/>
            <person name="Zhang Y."/>
            <person name="Obille A."/>
            <person name="Becker A."/>
            <person name="Abrahante J.E."/>
            <person name="Garbe J."/>
            <person name="Badalamenti J.P."/>
            <person name="Herman A."/>
            <person name="Mangelson H."/>
            <person name="Liachko I."/>
            <person name="Sullivan S."/>
            <person name="Sone E.D."/>
            <person name="Koren S."/>
            <person name="Silverstein K.A.T."/>
            <person name="Beckman K.B."/>
            <person name="Gohl D.M."/>
        </authorList>
    </citation>
    <scope>NUCLEOTIDE SEQUENCE</scope>
    <source>
        <strain evidence="1">Duluth1</strain>
        <tissue evidence="1">Whole animal</tissue>
    </source>
</reference>